<dbReference type="Gene3D" id="1.25.40.10">
    <property type="entry name" value="Tetratricopeptide repeat domain"/>
    <property type="match status" value="2"/>
</dbReference>
<dbReference type="AlphaFoldDB" id="A0A5C1EEK9"/>
<dbReference type="Gene3D" id="3.40.50.2300">
    <property type="match status" value="1"/>
</dbReference>
<dbReference type="InterPro" id="IPR052048">
    <property type="entry name" value="ST_Response_Regulator"/>
</dbReference>
<dbReference type="KEGG" id="otr:OTERR_31110"/>
<protein>
    <submittedName>
        <fullName evidence="3">Response regulator protein</fullName>
    </submittedName>
</protein>
<reference evidence="3 4" key="1">
    <citation type="submission" date="2017-07" db="EMBL/GenBank/DDBJ databases">
        <title>Complete genome sequence of Oryzomicrobium terrae TPP412.</title>
        <authorList>
            <person name="Chiu L.-W."/>
            <person name="Lo K.-J."/>
            <person name="Tsai Y.-M."/>
            <person name="Lin S.-S."/>
            <person name="Kuo C.-H."/>
            <person name="Liu C.-T."/>
        </authorList>
    </citation>
    <scope>NUCLEOTIDE SEQUENCE [LARGE SCALE GENOMIC DNA]</scope>
    <source>
        <strain evidence="3 4">TPP412</strain>
    </source>
</reference>
<dbReference type="PROSITE" id="PS50110">
    <property type="entry name" value="RESPONSE_REGULATORY"/>
    <property type="match status" value="1"/>
</dbReference>
<evidence type="ECO:0000313" key="4">
    <source>
        <dbReference type="Proteomes" id="UP000323671"/>
    </source>
</evidence>
<evidence type="ECO:0000259" key="2">
    <source>
        <dbReference type="PROSITE" id="PS50110"/>
    </source>
</evidence>
<evidence type="ECO:0000313" key="3">
    <source>
        <dbReference type="EMBL" id="QEL66587.1"/>
    </source>
</evidence>
<dbReference type="Proteomes" id="UP000323671">
    <property type="component" value="Chromosome"/>
</dbReference>
<sequence length="571" mass="62835">MATPSAQQSNALLAALQEQLLRLRVLIVDRQPNARNTLRTMLSTLGVTQVHGASSAWEALRQVAKHEFGVIFSDYVLEDGRDGQQLLEELRHRHLIPLSTVFMIVTAERGYQHVASVAELTPDDYLIKPFTAEQLQGRLARALFKKKIFASANAALEKGDWAAAVAACEAITATQPAHATEALRLQGETLNAVGRYGDAEAVFRRVLTDRPIPWARMGLAVALHARGASEEAETLLTELLRDCPEYLAAYDFLARLQEQRGDPITAQETLLEAGRIAPHNTQRQRLVGDVATRNGDLSQAEKAYQNALNRARGSSLASADDYANLSKVLIEKGNVSGAKQVIQDLKRERRGDKQAELASLVLESEVCRQEGDESGAQKRLDQALSLHDTLVAEGGPEATSRRLQVELAQVCLAQGRDETGSELMKRVAAVHHDDPATLSHIRLAFEKAGKEEAGQELLAQVSREIVDLNNRGVTAAQGGDLQASVELLIQAAERMPNLQFLVNASNAIFTLLDQKGWQEELALRGRRYLKLARERDPRSPKLFAAWEFYQRVGKKYGILVPPITAPDPDDV</sequence>
<keyword evidence="4" id="KW-1185">Reference proteome</keyword>
<feature type="domain" description="Response regulatory" evidence="2">
    <location>
        <begin position="24"/>
        <end position="143"/>
    </location>
</feature>
<dbReference type="Pfam" id="PF13432">
    <property type="entry name" value="TPR_16"/>
    <property type="match status" value="1"/>
</dbReference>
<dbReference type="InterPro" id="IPR001789">
    <property type="entry name" value="Sig_transdc_resp-reg_receiver"/>
</dbReference>
<organism evidence="3 4">
    <name type="scientific">Oryzomicrobium terrae</name>
    <dbReference type="NCBI Taxonomy" id="1735038"/>
    <lineage>
        <taxon>Bacteria</taxon>
        <taxon>Pseudomonadati</taxon>
        <taxon>Pseudomonadota</taxon>
        <taxon>Betaproteobacteria</taxon>
        <taxon>Rhodocyclales</taxon>
        <taxon>Rhodocyclaceae</taxon>
        <taxon>Oryzomicrobium</taxon>
    </lineage>
</organism>
<dbReference type="InterPro" id="IPR011006">
    <property type="entry name" value="CheY-like_superfamily"/>
</dbReference>
<dbReference type="GO" id="GO:0000160">
    <property type="term" value="P:phosphorelay signal transduction system"/>
    <property type="evidence" value="ECO:0007669"/>
    <property type="project" value="InterPro"/>
</dbReference>
<accession>A0A5C1EEK9</accession>
<dbReference type="SMART" id="SM00448">
    <property type="entry name" value="REC"/>
    <property type="match status" value="1"/>
</dbReference>
<feature type="modified residue" description="4-aspartylphosphate" evidence="1">
    <location>
        <position position="74"/>
    </location>
</feature>
<dbReference type="EMBL" id="CP022579">
    <property type="protein sequence ID" value="QEL66587.1"/>
    <property type="molecule type" value="Genomic_DNA"/>
</dbReference>
<dbReference type="SUPFAM" id="SSF48452">
    <property type="entry name" value="TPR-like"/>
    <property type="match status" value="2"/>
</dbReference>
<proteinExistence type="predicted"/>
<dbReference type="CDD" id="cd17589">
    <property type="entry name" value="REC_TPR"/>
    <property type="match status" value="1"/>
</dbReference>
<dbReference type="PANTHER" id="PTHR43228:SF1">
    <property type="entry name" value="TWO-COMPONENT RESPONSE REGULATOR ARR22"/>
    <property type="match status" value="1"/>
</dbReference>
<evidence type="ECO:0000256" key="1">
    <source>
        <dbReference type="PROSITE-ProRule" id="PRU00169"/>
    </source>
</evidence>
<dbReference type="SUPFAM" id="SSF52172">
    <property type="entry name" value="CheY-like"/>
    <property type="match status" value="1"/>
</dbReference>
<dbReference type="InterPro" id="IPR011990">
    <property type="entry name" value="TPR-like_helical_dom_sf"/>
</dbReference>
<dbReference type="PANTHER" id="PTHR43228">
    <property type="entry name" value="TWO-COMPONENT RESPONSE REGULATOR"/>
    <property type="match status" value="1"/>
</dbReference>
<keyword evidence="1" id="KW-0597">Phosphoprotein</keyword>
<dbReference type="RefSeq" id="WP_054619886.1">
    <property type="nucleotide sequence ID" value="NZ_CP022579.1"/>
</dbReference>
<gene>
    <name evidence="3" type="ORF">OTERR_31110</name>
</gene>
<dbReference type="Pfam" id="PF00072">
    <property type="entry name" value="Response_reg"/>
    <property type="match status" value="1"/>
</dbReference>
<name>A0A5C1EEK9_9RHOO</name>